<dbReference type="PANTHER" id="PTHR11098:SF1">
    <property type="entry name" value="NICOTINATE PHOSPHORIBOSYLTRANSFERASE"/>
    <property type="match status" value="1"/>
</dbReference>
<reference evidence="11 12" key="1">
    <citation type="submission" date="2020-08" db="EMBL/GenBank/DDBJ databases">
        <title>Genomic Encyclopedia of Type Strains, Phase IV (KMG-IV): sequencing the most valuable type-strain genomes for metagenomic binning, comparative biology and taxonomic classification.</title>
        <authorList>
            <person name="Goeker M."/>
        </authorList>
    </citation>
    <scope>NUCLEOTIDE SEQUENCE [LARGE SCALE GENOMIC DNA]</scope>
    <source>
        <strain evidence="11 12">DSM 22975</strain>
    </source>
</reference>
<sequence>MPDTLCVQSLIDTDFYKLTMQQAYLHQLPNAEGVWEFRCRTDEDLTLYAAEIREQLDALADLRVTEDQLTYLRSRAPYLKDDYLAFLRLFRFNMAQLNVSIDQGSLAIKVQGPQLHVSPFEIPVMATVSEIRNKVRYPDVDEEQIRKSTRHKIQQLEQFGDSVDLSDFRFFDFGTRRRFSYRAQYIVTDMLKQALPQQFGGTSNIHLAQELHLPFLGTMAHEWLQTHQGLNYRLVDSQKAALENWVREYRGDLGVALTDVIGVDAFCRDLDRYFAKLYDGFRHDSGDPILWGEKIIRRLEELRVDPIRKTLVFSDGLDFARAVQIYKHFKGRIQTSFGIGTWLMADFEVNQPLNVVMKMVSLGGQPVAKISDSPGKTMCHDRAFLTYLMDVFAVDAGVREHILLSAGQGV</sequence>
<keyword evidence="12" id="KW-1185">Reference proteome</keyword>
<evidence type="ECO:0000259" key="9">
    <source>
        <dbReference type="Pfam" id="PF04095"/>
    </source>
</evidence>
<dbReference type="RefSeq" id="WP_188025130.1">
    <property type="nucleotide sequence ID" value="NZ_JACHGR010000001.1"/>
</dbReference>
<evidence type="ECO:0000256" key="7">
    <source>
        <dbReference type="HAMAP-Rule" id="MF_00570"/>
    </source>
</evidence>
<comment type="PTM">
    <text evidence="7 8">Transiently phosphorylated on a His residue during the reaction cycle. Phosphorylation strongly increases the affinity for substrates and increases the rate of nicotinate D-ribonucleotide production. Dephosphorylation regenerates the low-affinity form of the enzyme, leading to product release.</text>
</comment>
<keyword evidence="4 7" id="KW-0597">Phosphoprotein</keyword>
<keyword evidence="11" id="KW-0808">Transferase</keyword>
<evidence type="ECO:0000313" key="11">
    <source>
        <dbReference type="EMBL" id="MBB6054309.1"/>
    </source>
</evidence>
<feature type="domain" description="Nicotinate/nicotinamide phosphoribosyltransferase" evidence="9">
    <location>
        <begin position="168"/>
        <end position="394"/>
    </location>
</feature>
<keyword evidence="11" id="KW-0328">Glycosyltransferase</keyword>
<dbReference type="SUPFAM" id="SSF51690">
    <property type="entry name" value="Nicotinate/Quinolinate PRTase C-terminal domain-like"/>
    <property type="match status" value="1"/>
</dbReference>
<dbReference type="Pfam" id="PF04095">
    <property type="entry name" value="NAPRTase"/>
    <property type="match status" value="1"/>
</dbReference>
<dbReference type="NCBIfam" id="TIGR01514">
    <property type="entry name" value="NAPRTase"/>
    <property type="match status" value="1"/>
</dbReference>
<feature type="domain" description="Nicotinate phosphoribosyltransferase N-terminal" evidence="10">
    <location>
        <begin position="11"/>
        <end position="129"/>
    </location>
</feature>
<dbReference type="SUPFAM" id="SSF54675">
    <property type="entry name" value="Nicotinate/Quinolinate PRTase N-terminal domain-like"/>
    <property type="match status" value="1"/>
</dbReference>
<feature type="modified residue" description="Phosphohistidine; by autocatalysis" evidence="7">
    <location>
        <position position="221"/>
    </location>
</feature>
<dbReference type="PIRSF" id="PIRSF000484">
    <property type="entry name" value="NAPRT"/>
    <property type="match status" value="1"/>
</dbReference>
<protein>
    <recommendedName>
        <fullName evidence="3 7">Nicotinate phosphoribosyltransferase</fullName>
        <shortName evidence="7">NAPRTase</shortName>
        <ecNumber evidence="3 7">6.3.4.21</ecNumber>
    </recommendedName>
</protein>
<comment type="function">
    <text evidence="7 8">Catalyzes the synthesis of beta-nicotinate D-ribonucleotide from nicotinate and 5-phospho-D-ribose 1-phosphate at the expense of ATP.</text>
</comment>
<name>A0A841G8S7_9GAMM</name>
<evidence type="ECO:0000256" key="4">
    <source>
        <dbReference type="ARBA" id="ARBA00022553"/>
    </source>
</evidence>
<comment type="catalytic activity">
    <reaction evidence="7 8">
        <text>5-phospho-alpha-D-ribose 1-diphosphate + nicotinate + ATP + H2O = nicotinate beta-D-ribonucleotide + ADP + phosphate + diphosphate</text>
        <dbReference type="Rhea" id="RHEA:36163"/>
        <dbReference type="ChEBI" id="CHEBI:15377"/>
        <dbReference type="ChEBI" id="CHEBI:30616"/>
        <dbReference type="ChEBI" id="CHEBI:32544"/>
        <dbReference type="ChEBI" id="CHEBI:33019"/>
        <dbReference type="ChEBI" id="CHEBI:43474"/>
        <dbReference type="ChEBI" id="CHEBI:57502"/>
        <dbReference type="ChEBI" id="CHEBI:58017"/>
        <dbReference type="ChEBI" id="CHEBI:456216"/>
        <dbReference type="EC" id="6.3.4.21"/>
    </reaction>
</comment>
<dbReference type="InterPro" id="IPR041525">
    <property type="entry name" value="N/Namide_PRibTrfase"/>
</dbReference>
<dbReference type="Proteomes" id="UP000585721">
    <property type="component" value="Unassembled WGS sequence"/>
</dbReference>
<dbReference type="PANTHER" id="PTHR11098">
    <property type="entry name" value="NICOTINATE PHOSPHORIBOSYLTRANSFERASE"/>
    <property type="match status" value="1"/>
</dbReference>
<dbReference type="InterPro" id="IPR007229">
    <property type="entry name" value="Nic_PRibTrfase-Fam"/>
</dbReference>
<dbReference type="EMBL" id="JACHGR010000001">
    <property type="protein sequence ID" value="MBB6054309.1"/>
    <property type="molecule type" value="Genomic_DNA"/>
</dbReference>
<dbReference type="InterPro" id="IPR006406">
    <property type="entry name" value="Nic_PRibTrfase"/>
</dbReference>
<dbReference type="AlphaFoldDB" id="A0A841G8S7"/>
<evidence type="ECO:0000259" key="10">
    <source>
        <dbReference type="Pfam" id="PF17767"/>
    </source>
</evidence>
<proteinExistence type="inferred from homology"/>
<comment type="similarity">
    <text evidence="2 7 8">Belongs to the NAPRTase family.</text>
</comment>
<dbReference type="InterPro" id="IPR040727">
    <property type="entry name" value="NAPRTase_N"/>
</dbReference>
<evidence type="ECO:0000256" key="3">
    <source>
        <dbReference type="ARBA" id="ARBA00013236"/>
    </source>
</evidence>
<comment type="pathway">
    <text evidence="1 7 8">Cofactor biosynthesis; NAD(+) biosynthesis; nicotinate D-ribonucleotide from nicotinate: step 1/1.</text>
</comment>
<dbReference type="HAMAP" id="MF_00570">
    <property type="entry name" value="NAPRTase"/>
    <property type="match status" value="1"/>
</dbReference>
<evidence type="ECO:0000313" key="12">
    <source>
        <dbReference type="Proteomes" id="UP000585721"/>
    </source>
</evidence>
<dbReference type="GO" id="GO:0016757">
    <property type="term" value="F:glycosyltransferase activity"/>
    <property type="evidence" value="ECO:0007669"/>
    <property type="project" value="UniProtKB-KW"/>
</dbReference>
<dbReference type="GO" id="GO:0005829">
    <property type="term" value="C:cytosol"/>
    <property type="evidence" value="ECO:0007669"/>
    <property type="project" value="TreeGrafter"/>
</dbReference>
<dbReference type="Gene3D" id="3.20.140.10">
    <property type="entry name" value="nicotinate phosphoribosyltransferase"/>
    <property type="match status" value="1"/>
</dbReference>
<keyword evidence="5 7" id="KW-0436">Ligase</keyword>
<dbReference type="CDD" id="cd01401">
    <property type="entry name" value="PncB_like"/>
    <property type="match status" value="1"/>
</dbReference>
<organism evidence="11 12">
    <name type="scientific">Tolumonas osonensis</name>
    <dbReference type="NCBI Taxonomy" id="675874"/>
    <lineage>
        <taxon>Bacteria</taxon>
        <taxon>Pseudomonadati</taxon>
        <taxon>Pseudomonadota</taxon>
        <taxon>Gammaproteobacteria</taxon>
        <taxon>Aeromonadales</taxon>
        <taxon>Aeromonadaceae</taxon>
        <taxon>Tolumonas</taxon>
    </lineage>
</organism>
<comment type="caution">
    <text evidence="11">The sequence shown here is derived from an EMBL/GenBank/DDBJ whole genome shotgun (WGS) entry which is preliminary data.</text>
</comment>
<dbReference type="EC" id="6.3.4.21" evidence="3 7"/>
<evidence type="ECO:0000256" key="1">
    <source>
        <dbReference type="ARBA" id="ARBA00004952"/>
    </source>
</evidence>
<dbReference type="GO" id="GO:0034355">
    <property type="term" value="P:NAD+ biosynthetic process via the salvage pathway"/>
    <property type="evidence" value="ECO:0007669"/>
    <property type="project" value="TreeGrafter"/>
</dbReference>
<dbReference type="InterPro" id="IPR036068">
    <property type="entry name" value="Nicotinate_pribotase-like_C"/>
</dbReference>
<evidence type="ECO:0000256" key="5">
    <source>
        <dbReference type="ARBA" id="ARBA00022598"/>
    </source>
</evidence>
<dbReference type="Pfam" id="PF17767">
    <property type="entry name" value="NAPRTase_N"/>
    <property type="match status" value="1"/>
</dbReference>
<dbReference type="GO" id="GO:0004516">
    <property type="term" value="F:nicotinate phosphoribosyltransferase activity"/>
    <property type="evidence" value="ECO:0007669"/>
    <property type="project" value="UniProtKB-UniRule"/>
</dbReference>
<dbReference type="NCBIfam" id="NF003704">
    <property type="entry name" value="PRK05321.1"/>
    <property type="match status" value="1"/>
</dbReference>
<evidence type="ECO:0000256" key="8">
    <source>
        <dbReference type="RuleBase" id="RU003838"/>
    </source>
</evidence>
<evidence type="ECO:0000256" key="2">
    <source>
        <dbReference type="ARBA" id="ARBA00010897"/>
    </source>
</evidence>
<accession>A0A841G8S7</accession>
<keyword evidence="6 7" id="KW-0662">Pyridine nucleotide biosynthesis</keyword>
<evidence type="ECO:0000256" key="6">
    <source>
        <dbReference type="ARBA" id="ARBA00022642"/>
    </source>
</evidence>
<gene>
    <name evidence="7" type="primary">pncB</name>
    <name evidence="11" type="ORF">HNR75_000174</name>
</gene>
<dbReference type="UniPathway" id="UPA00253">
    <property type="reaction ID" value="UER00457"/>
</dbReference>